<proteinExistence type="predicted"/>
<keyword evidence="3" id="KW-1185">Reference proteome</keyword>
<reference evidence="3" key="1">
    <citation type="journal article" date="2019" name="Int. J. Syst. Evol. Microbiol.">
        <title>The Global Catalogue of Microorganisms (GCM) 10K type strain sequencing project: providing services to taxonomists for standard genome sequencing and annotation.</title>
        <authorList>
            <consortium name="The Broad Institute Genomics Platform"/>
            <consortium name="The Broad Institute Genome Sequencing Center for Infectious Disease"/>
            <person name="Wu L."/>
            <person name="Ma J."/>
        </authorList>
    </citation>
    <scope>NUCLEOTIDE SEQUENCE [LARGE SCALE GENOMIC DNA]</scope>
    <source>
        <strain evidence="3">JCM 18410</strain>
    </source>
</reference>
<accession>A0ABP9KMJ5</accession>
<protein>
    <recommendedName>
        <fullName evidence="4">Small CPxCG-related zinc finger protein</fullName>
    </recommendedName>
</protein>
<evidence type="ECO:0000313" key="3">
    <source>
        <dbReference type="Proteomes" id="UP001500124"/>
    </source>
</evidence>
<organism evidence="2 3">
    <name type="scientific">Streptomyces similanensis</name>
    <dbReference type="NCBI Taxonomy" id="1274988"/>
    <lineage>
        <taxon>Bacteria</taxon>
        <taxon>Bacillati</taxon>
        <taxon>Actinomycetota</taxon>
        <taxon>Actinomycetes</taxon>
        <taxon>Kitasatosporales</taxon>
        <taxon>Streptomycetaceae</taxon>
        <taxon>Streptomyces</taxon>
    </lineage>
</organism>
<comment type="caution">
    <text evidence="2">The sequence shown here is derived from an EMBL/GenBank/DDBJ whole genome shotgun (WGS) entry which is preliminary data.</text>
</comment>
<feature type="region of interest" description="Disordered" evidence="1">
    <location>
        <begin position="1"/>
        <end position="25"/>
    </location>
</feature>
<dbReference type="EMBL" id="BAABKC010000049">
    <property type="protein sequence ID" value="GAA5059530.1"/>
    <property type="molecule type" value="Genomic_DNA"/>
</dbReference>
<name>A0ABP9KMJ5_9ACTN</name>
<gene>
    <name evidence="2" type="ORF">GCM10023336_35350</name>
</gene>
<feature type="compositionally biased region" description="Pro residues" evidence="1">
    <location>
        <begin position="9"/>
        <end position="24"/>
    </location>
</feature>
<evidence type="ECO:0000256" key="1">
    <source>
        <dbReference type="SAM" id="MobiDB-lite"/>
    </source>
</evidence>
<evidence type="ECO:0008006" key="4">
    <source>
        <dbReference type="Google" id="ProtNLM"/>
    </source>
</evidence>
<dbReference type="RefSeq" id="WP_164589296.1">
    <property type="nucleotide sequence ID" value="NZ_BAABKC010000049.1"/>
</dbReference>
<dbReference type="Proteomes" id="UP001500124">
    <property type="component" value="Unassembled WGS sequence"/>
</dbReference>
<evidence type="ECO:0000313" key="2">
    <source>
        <dbReference type="EMBL" id="GAA5059530.1"/>
    </source>
</evidence>
<sequence>MAYGAHHSPTPPPRRSPVPLPRPDPGLARDCDHCLGWGTVVTRDGNHELCDTCQSDTDGGAYPPGPY</sequence>